<dbReference type="PANTHER" id="PTHR37944">
    <property type="entry name" value="PORIN B"/>
    <property type="match status" value="1"/>
</dbReference>
<evidence type="ECO:0000313" key="4">
    <source>
        <dbReference type="Proteomes" id="UP000263595"/>
    </source>
</evidence>
<evidence type="ECO:0000256" key="2">
    <source>
        <dbReference type="RuleBase" id="RU363072"/>
    </source>
</evidence>
<gene>
    <name evidence="3" type="primary">oprB</name>
    <name evidence="3" type="ORF">CCOS865_02746</name>
</gene>
<dbReference type="GO" id="GO:0008643">
    <property type="term" value="P:carbohydrate transport"/>
    <property type="evidence" value="ECO:0007669"/>
    <property type="project" value="InterPro"/>
</dbReference>
<organism evidence="3 4">
    <name type="scientific">Pseudomonas reidholzensis</name>
    <dbReference type="NCBI Taxonomy" id="1785162"/>
    <lineage>
        <taxon>Bacteria</taxon>
        <taxon>Pseudomonadati</taxon>
        <taxon>Pseudomonadota</taxon>
        <taxon>Gammaproteobacteria</taxon>
        <taxon>Pseudomonadales</taxon>
        <taxon>Pseudomonadaceae</taxon>
        <taxon>Pseudomonas</taxon>
    </lineage>
</organism>
<comment type="similarity">
    <text evidence="1 2">Belongs to the OprB family.</text>
</comment>
<protein>
    <submittedName>
        <fullName evidence="3">Porin B</fullName>
    </submittedName>
</protein>
<dbReference type="EMBL" id="UNOZ01000019">
    <property type="protein sequence ID" value="SYX90479.1"/>
    <property type="molecule type" value="Genomic_DNA"/>
</dbReference>
<accession>A0A383RTV5</accession>
<dbReference type="InterPro" id="IPR038673">
    <property type="entry name" value="OprB_sf"/>
</dbReference>
<proteinExistence type="inferred from homology"/>
<dbReference type="Gene3D" id="2.40.160.180">
    <property type="entry name" value="Carbohydrate-selective porin OprB"/>
    <property type="match status" value="1"/>
</dbReference>
<dbReference type="GO" id="GO:0015288">
    <property type="term" value="F:porin activity"/>
    <property type="evidence" value="ECO:0007669"/>
    <property type="project" value="InterPro"/>
</dbReference>
<keyword evidence="2" id="KW-0732">Signal</keyword>
<sequence length="452" mass="49315">MVKRIFTATAFPRTAGFMLTALAASLCSAAANADQAFAIDSRWMTGDWGGLRTELLEQGINIKLGYVGESASGLRGGYDRHNHATRYSDQFNVGVEADLEKALGWQDAVFSISFTNRNGKELDEVISDPRAKSFGATQEINGRGSVTRLGGLWLSKGWLDDRINLKAGRFAVSDEFAVEDCVFQNLAFCGSQPGNYVDSIHNGPISQWAARLRYRITPEVYAQVGAYNVNPSNLDNDNGLKLHVQGTTGTLVPVELVWTPRVNQLPGEYRIGYYHSSAEAADVYKDAHGQPAALSGDDYRINGSRHGSWIVAKQQLTSVNGDSSRGLSVVASATFMDRASTPVDSYQKAALLYKGLFDARPADTVGFGMARVHGSSRFLRNAKTANDLSGATFNDAGYVPEQHTLYVAELNYRAQLTGWLSVMPNLQFLKNPDGQREVANTWVAGVQVQSQF</sequence>
<dbReference type="GO" id="GO:0016020">
    <property type="term" value="C:membrane"/>
    <property type="evidence" value="ECO:0007669"/>
    <property type="project" value="InterPro"/>
</dbReference>
<dbReference type="RefSeq" id="WP_244216109.1">
    <property type="nucleotide sequence ID" value="NZ_CBCSFL010000007.1"/>
</dbReference>
<feature type="chain" id="PRO_5016478899" evidence="2">
    <location>
        <begin position="34"/>
        <end position="452"/>
    </location>
</feature>
<dbReference type="Proteomes" id="UP000263595">
    <property type="component" value="Unassembled WGS sequence"/>
</dbReference>
<keyword evidence="4" id="KW-1185">Reference proteome</keyword>
<dbReference type="PANTHER" id="PTHR37944:SF1">
    <property type="entry name" value="PORIN B"/>
    <property type="match status" value="1"/>
</dbReference>
<dbReference type="AlphaFoldDB" id="A0A383RTV5"/>
<evidence type="ECO:0000313" key="3">
    <source>
        <dbReference type="EMBL" id="SYX90479.1"/>
    </source>
</evidence>
<reference evidence="4" key="1">
    <citation type="submission" date="2018-08" db="EMBL/GenBank/DDBJ databases">
        <authorList>
            <person name="Blom J."/>
        </authorList>
    </citation>
    <scope>NUCLEOTIDE SEQUENCE [LARGE SCALE GENOMIC DNA]</scope>
    <source>
        <strain evidence="4">CCOS 865</strain>
    </source>
</reference>
<feature type="signal peptide" evidence="2">
    <location>
        <begin position="1"/>
        <end position="33"/>
    </location>
</feature>
<name>A0A383RTV5_9PSED</name>
<evidence type="ECO:0000256" key="1">
    <source>
        <dbReference type="ARBA" id="ARBA00008769"/>
    </source>
</evidence>
<dbReference type="InterPro" id="IPR052932">
    <property type="entry name" value="OprB_Porin"/>
</dbReference>
<dbReference type="Pfam" id="PF04966">
    <property type="entry name" value="OprB"/>
    <property type="match status" value="1"/>
</dbReference>
<dbReference type="InterPro" id="IPR007049">
    <property type="entry name" value="Carb-sel_porin_OprB"/>
</dbReference>